<reference evidence="7 8" key="1">
    <citation type="submission" date="2019-03" db="EMBL/GenBank/DDBJ databases">
        <title>Genomic Encyclopedia of Type Strains, Phase IV (KMG-IV): sequencing the most valuable type-strain genomes for metagenomic binning, comparative biology and taxonomic classification.</title>
        <authorList>
            <person name="Goeker M."/>
        </authorList>
    </citation>
    <scope>NUCLEOTIDE SEQUENCE [LARGE SCALE GENOMIC DNA]</scope>
    <source>
        <strain evidence="7 8">DSM 45934</strain>
    </source>
</reference>
<accession>A0A4R2J7Q2</accession>
<dbReference type="InterPro" id="IPR017039">
    <property type="entry name" value="Virul_fac_BrkB"/>
</dbReference>
<dbReference type="Proteomes" id="UP000295680">
    <property type="component" value="Unassembled WGS sequence"/>
</dbReference>
<feature type="transmembrane region" description="Helical" evidence="6">
    <location>
        <begin position="168"/>
        <end position="191"/>
    </location>
</feature>
<gene>
    <name evidence="7" type="ORF">EV192_108473</name>
</gene>
<evidence type="ECO:0000256" key="1">
    <source>
        <dbReference type="ARBA" id="ARBA00004651"/>
    </source>
</evidence>
<dbReference type="Pfam" id="PF03631">
    <property type="entry name" value="Virul_fac_BrkB"/>
    <property type="match status" value="1"/>
</dbReference>
<organism evidence="7 8">
    <name type="scientific">Actinocrispum wychmicini</name>
    <dbReference type="NCBI Taxonomy" id="1213861"/>
    <lineage>
        <taxon>Bacteria</taxon>
        <taxon>Bacillati</taxon>
        <taxon>Actinomycetota</taxon>
        <taxon>Actinomycetes</taxon>
        <taxon>Pseudonocardiales</taxon>
        <taxon>Pseudonocardiaceae</taxon>
        <taxon>Actinocrispum</taxon>
    </lineage>
</organism>
<sequence>MRRTPSDGVTGRTMGENRRVVEPEKKSLLNRVRTRHAWFDHLIRALDRYVDHNAYQYAASITYFSVLSVVPILMVGLSIGGFVIADDAKVANDLRGTITDALPSGLAGFASEVYDSLLTQRASLGAFGLVIGLYAGWNWMNTLRDALTAMWDLERPELPFFRTILRDLFALLSLSAALLVSFSLSAAGGWLNKFLLRWVGLDHEPWAGTVLSLLSVPLAITADWLVFLWVLARLPRQKVDTRNAVRGALAAAIGFEILKQAANLYLSLLGRSPTSAAFGSVIGLLVFIYLVARLLLLVAAWTAEPARPATHEPDRPAGYGGRDVEPARPIRLATAGWLVATGVVATLLFQRNFRRRGRD</sequence>
<feature type="transmembrane region" description="Helical" evidence="6">
    <location>
        <begin position="330"/>
        <end position="349"/>
    </location>
</feature>
<feature type="transmembrane region" description="Helical" evidence="6">
    <location>
        <begin position="61"/>
        <end position="85"/>
    </location>
</feature>
<evidence type="ECO:0000313" key="8">
    <source>
        <dbReference type="Proteomes" id="UP000295680"/>
    </source>
</evidence>
<feature type="transmembrane region" description="Helical" evidence="6">
    <location>
        <begin position="276"/>
        <end position="301"/>
    </location>
</feature>
<proteinExistence type="predicted"/>
<evidence type="ECO:0000256" key="2">
    <source>
        <dbReference type="ARBA" id="ARBA00022475"/>
    </source>
</evidence>
<evidence type="ECO:0000256" key="5">
    <source>
        <dbReference type="ARBA" id="ARBA00023136"/>
    </source>
</evidence>
<evidence type="ECO:0000313" key="7">
    <source>
        <dbReference type="EMBL" id="TCO55183.1"/>
    </source>
</evidence>
<keyword evidence="8" id="KW-1185">Reference proteome</keyword>
<keyword evidence="2" id="KW-1003">Cell membrane</keyword>
<dbReference type="AlphaFoldDB" id="A0A4R2J7Q2"/>
<evidence type="ECO:0000256" key="6">
    <source>
        <dbReference type="SAM" id="Phobius"/>
    </source>
</evidence>
<keyword evidence="5 6" id="KW-0472">Membrane</keyword>
<dbReference type="GO" id="GO:0005886">
    <property type="term" value="C:plasma membrane"/>
    <property type="evidence" value="ECO:0007669"/>
    <property type="project" value="UniProtKB-SubCell"/>
</dbReference>
<keyword evidence="4 6" id="KW-1133">Transmembrane helix</keyword>
<comment type="caution">
    <text evidence="7">The sequence shown here is derived from an EMBL/GenBank/DDBJ whole genome shotgun (WGS) entry which is preliminary data.</text>
</comment>
<dbReference type="PANTHER" id="PTHR30213">
    <property type="entry name" value="INNER MEMBRANE PROTEIN YHJD"/>
    <property type="match status" value="1"/>
</dbReference>
<evidence type="ECO:0000256" key="4">
    <source>
        <dbReference type="ARBA" id="ARBA00022989"/>
    </source>
</evidence>
<protein>
    <submittedName>
        <fullName evidence="7">Membrane protein</fullName>
    </submittedName>
</protein>
<comment type="subcellular location">
    <subcellularLocation>
        <location evidence="1">Cell membrane</location>
        <topology evidence="1">Multi-pass membrane protein</topology>
    </subcellularLocation>
</comment>
<evidence type="ECO:0000256" key="3">
    <source>
        <dbReference type="ARBA" id="ARBA00022692"/>
    </source>
</evidence>
<feature type="transmembrane region" description="Helical" evidence="6">
    <location>
        <begin position="211"/>
        <end position="232"/>
    </location>
</feature>
<feature type="transmembrane region" description="Helical" evidence="6">
    <location>
        <begin position="122"/>
        <end position="140"/>
    </location>
</feature>
<dbReference type="NCBIfam" id="TIGR00765">
    <property type="entry name" value="yihY_not_rbn"/>
    <property type="match status" value="1"/>
</dbReference>
<keyword evidence="3 6" id="KW-0812">Transmembrane</keyword>
<name>A0A4R2J7Q2_9PSEU</name>
<dbReference type="EMBL" id="SLWS01000008">
    <property type="protein sequence ID" value="TCO55183.1"/>
    <property type="molecule type" value="Genomic_DNA"/>
</dbReference>
<dbReference type="PANTHER" id="PTHR30213:SF1">
    <property type="entry name" value="INNER MEMBRANE PROTEIN YHJD"/>
    <property type="match status" value="1"/>
</dbReference>